<organism evidence="9 10">
    <name type="scientific">Cannabis sativa</name>
    <name type="common">Hemp</name>
    <name type="synonym">Marijuana</name>
    <dbReference type="NCBI Taxonomy" id="3483"/>
    <lineage>
        <taxon>Eukaryota</taxon>
        <taxon>Viridiplantae</taxon>
        <taxon>Streptophyta</taxon>
        <taxon>Embryophyta</taxon>
        <taxon>Tracheophyta</taxon>
        <taxon>Spermatophyta</taxon>
        <taxon>Magnoliopsida</taxon>
        <taxon>eudicotyledons</taxon>
        <taxon>Gunneridae</taxon>
        <taxon>Pentapetalae</taxon>
        <taxon>rosids</taxon>
        <taxon>fabids</taxon>
        <taxon>Rosales</taxon>
        <taxon>Cannabaceae</taxon>
        <taxon>Cannabis</taxon>
    </lineage>
</organism>
<feature type="active site" evidence="6">
    <location>
        <position position="56"/>
    </location>
</feature>
<dbReference type="PROSITE" id="PS00503">
    <property type="entry name" value="PECTINESTERASE_2"/>
    <property type="match status" value="1"/>
</dbReference>
<dbReference type="Gene3D" id="2.160.20.10">
    <property type="entry name" value="Single-stranded right-handed beta-helix, Pectin lyase-like"/>
    <property type="match status" value="1"/>
</dbReference>
<dbReference type="Proteomes" id="UP000525078">
    <property type="component" value="Unassembled WGS sequence"/>
</dbReference>
<dbReference type="AlphaFoldDB" id="A0A7J6DYH4"/>
<feature type="domain" description="Pectinesterase catalytic" evidence="8">
    <location>
        <begin position="35"/>
        <end position="199"/>
    </location>
</feature>
<dbReference type="InterPro" id="IPR011050">
    <property type="entry name" value="Pectin_lyase_fold/virulence"/>
</dbReference>
<evidence type="ECO:0000256" key="2">
    <source>
        <dbReference type="ARBA" id="ARBA00005184"/>
    </source>
</evidence>
<accession>A0A7J6DYH4</accession>
<gene>
    <name evidence="9" type="ORF">F8388_014980</name>
</gene>
<comment type="subcellular location">
    <subcellularLocation>
        <location evidence="1">Secreted</location>
        <location evidence="1">Cell wall</location>
    </subcellularLocation>
</comment>
<evidence type="ECO:0000259" key="8">
    <source>
        <dbReference type="Pfam" id="PF01095"/>
    </source>
</evidence>
<proteinExistence type="predicted"/>
<keyword evidence="3" id="KW-0964">Secreted</keyword>
<dbReference type="UniPathway" id="UPA00545">
    <property type="reaction ID" value="UER00823"/>
</dbReference>
<name>A0A7J6DYH4_CANSA</name>
<dbReference type="SUPFAM" id="SSF51126">
    <property type="entry name" value="Pectin lyase-like"/>
    <property type="match status" value="1"/>
</dbReference>
<evidence type="ECO:0000313" key="10">
    <source>
        <dbReference type="Proteomes" id="UP000525078"/>
    </source>
</evidence>
<evidence type="ECO:0000256" key="4">
    <source>
        <dbReference type="ARBA" id="ARBA00022801"/>
    </source>
</evidence>
<evidence type="ECO:0000313" key="9">
    <source>
        <dbReference type="EMBL" id="KAF4350519.1"/>
    </source>
</evidence>
<evidence type="ECO:0000256" key="1">
    <source>
        <dbReference type="ARBA" id="ARBA00004191"/>
    </source>
</evidence>
<comment type="catalytic activity">
    <reaction evidence="7">
        <text>[(1-&gt;4)-alpha-D-galacturonosyl methyl ester](n) + n H2O = [(1-&gt;4)-alpha-D-galacturonosyl](n) + n methanol + n H(+)</text>
        <dbReference type="Rhea" id="RHEA:22380"/>
        <dbReference type="Rhea" id="RHEA-COMP:14570"/>
        <dbReference type="Rhea" id="RHEA-COMP:14573"/>
        <dbReference type="ChEBI" id="CHEBI:15377"/>
        <dbReference type="ChEBI" id="CHEBI:15378"/>
        <dbReference type="ChEBI" id="CHEBI:17790"/>
        <dbReference type="ChEBI" id="CHEBI:140522"/>
        <dbReference type="ChEBI" id="CHEBI:140523"/>
        <dbReference type="EC" id="3.1.1.11"/>
    </reaction>
</comment>
<dbReference type="Pfam" id="PF01095">
    <property type="entry name" value="Pectinesterase"/>
    <property type="match status" value="1"/>
</dbReference>
<dbReference type="InterPro" id="IPR012334">
    <property type="entry name" value="Pectin_lyas_fold"/>
</dbReference>
<evidence type="ECO:0000256" key="5">
    <source>
        <dbReference type="ARBA" id="ARBA00023085"/>
    </source>
</evidence>
<dbReference type="GO" id="GO:0030599">
    <property type="term" value="F:pectinesterase activity"/>
    <property type="evidence" value="ECO:0007669"/>
    <property type="project" value="UniProtKB-UniRule"/>
</dbReference>
<evidence type="ECO:0000256" key="7">
    <source>
        <dbReference type="RuleBase" id="RU000589"/>
    </source>
</evidence>
<dbReference type="PANTHER" id="PTHR31707">
    <property type="entry name" value="PECTINESTERASE"/>
    <property type="match status" value="1"/>
</dbReference>
<dbReference type="EC" id="3.1.1.11" evidence="7"/>
<keyword evidence="3" id="KW-0134">Cell wall</keyword>
<keyword evidence="5 7" id="KW-0063">Aspartyl esterase</keyword>
<evidence type="ECO:0000256" key="6">
    <source>
        <dbReference type="PROSITE-ProRule" id="PRU10040"/>
    </source>
</evidence>
<evidence type="ECO:0000256" key="3">
    <source>
        <dbReference type="ARBA" id="ARBA00022512"/>
    </source>
</evidence>
<comment type="pathway">
    <text evidence="2 7">Glycan metabolism; pectin degradation; 2-dehydro-3-deoxy-D-gluconate from pectin: step 1/5.</text>
</comment>
<dbReference type="EMBL" id="JAATIP010000365">
    <property type="protein sequence ID" value="KAF4350519.1"/>
    <property type="molecule type" value="Genomic_DNA"/>
</dbReference>
<dbReference type="InterPro" id="IPR000070">
    <property type="entry name" value="Pectinesterase_cat"/>
</dbReference>
<comment type="caution">
    <text evidence="9">The sequence shown here is derived from an EMBL/GenBank/DDBJ whole genome shotgun (WGS) entry which is preliminary data.</text>
</comment>
<dbReference type="GO" id="GO:0045490">
    <property type="term" value="P:pectin catabolic process"/>
    <property type="evidence" value="ECO:0007669"/>
    <property type="project" value="UniProtKB-UniRule"/>
</dbReference>
<protein>
    <recommendedName>
        <fullName evidence="7">Pectinesterase</fullName>
        <ecNumber evidence="7">3.1.1.11</ecNumber>
    </recommendedName>
</protein>
<reference evidence="9 10" key="1">
    <citation type="journal article" date="2020" name="bioRxiv">
        <title>Sequence and annotation of 42 cannabis genomes reveals extensive copy number variation in cannabinoid synthesis and pathogen resistance genes.</title>
        <authorList>
            <person name="Mckernan K.J."/>
            <person name="Helbert Y."/>
            <person name="Kane L.T."/>
            <person name="Ebling H."/>
            <person name="Zhang L."/>
            <person name="Liu B."/>
            <person name="Eaton Z."/>
            <person name="Mclaughlin S."/>
            <person name="Kingan S."/>
            <person name="Baybayan P."/>
            <person name="Concepcion G."/>
            <person name="Jordan M."/>
            <person name="Riva A."/>
            <person name="Barbazuk W."/>
            <person name="Harkins T."/>
        </authorList>
    </citation>
    <scope>NUCLEOTIDE SEQUENCE [LARGE SCALE GENOMIC DNA]</scope>
    <source>
        <strain evidence="10">cv. Jamaican Lion 4</strain>
        <tissue evidence="9">Leaf</tissue>
    </source>
</reference>
<dbReference type="InterPro" id="IPR033131">
    <property type="entry name" value="Pectinesterase_Asp_AS"/>
</dbReference>
<dbReference type="GO" id="GO:0042545">
    <property type="term" value="P:cell wall modification"/>
    <property type="evidence" value="ECO:0007669"/>
    <property type="project" value="UniProtKB-UniRule"/>
</dbReference>
<keyword evidence="4 7" id="KW-0378">Hydrolase</keyword>
<sequence length="207" mass="23534">MYGDGPRKTIITGRKNFNEGVQPLELQHSNGWLPNTLYVQTHRQFYHNCVISGTVDFIFGDAAAVVQNSLIIVRKPEKNQNNAVTAQGRVNKHETTGIVLQNCRIVPEQKFFSERLLTPTYLGKPLKKYSRTVIMESIIDDLIQPAGWLEWDNGDFGLNTVYFAEYANKGPGAVTDQRVKWNGFKVITDRMKALQFTPEDERMAVIN</sequence>